<reference evidence="10 11" key="1">
    <citation type="submission" date="2016-10" db="EMBL/GenBank/DDBJ databases">
        <authorList>
            <person name="Varghese N."/>
            <person name="Submissions S."/>
        </authorList>
    </citation>
    <scope>NUCLEOTIDE SEQUENCE [LARGE SCALE GENOMIC DNA]</scope>
    <source>
        <strain evidence="11">ATCC 20501</strain>
        <strain evidence="9 10">CGMCC 4.3529</strain>
    </source>
</reference>
<dbReference type="RefSeq" id="WP_093352755.1">
    <property type="nucleotide sequence ID" value="NZ_FNVB01000010.1"/>
</dbReference>
<dbReference type="Pfam" id="PF01899">
    <property type="entry name" value="MNHE"/>
    <property type="match status" value="1"/>
</dbReference>
<evidence type="ECO:0000256" key="6">
    <source>
        <dbReference type="ARBA" id="ARBA00023136"/>
    </source>
</evidence>
<feature type="transmembrane region" description="Helical" evidence="7">
    <location>
        <begin position="38"/>
        <end position="56"/>
    </location>
</feature>
<dbReference type="GO" id="GO:0005886">
    <property type="term" value="C:plasma membrane"/>
    <property type="evidence" value="ECO:0007669"/>
    <property type="project" value="UniProtKB-SubCell"/>
</dbReference>
<dbReference type="Proteomes" id="UP000199690">
    <property type="component" value="Unassembled WGS sequence"/>
</dbReference>
<organism evidence="8 11">
    <name type="scientific">Saccharopolyspora kobensis</name>
    <dbReference type="NCBI Taxonomy" id="146035"/>
    <lineage>
        <taxon>Bacteria</taxon>
        <taxon>Bacillati</taxon>
        <taxon>Actinomycetota</taxon>
        <taxon>Actinomycetes</taxon>
        <taxon>Pseudonocardiales</taxon>
        <taxon>Pseudonocardiaceae</taxon>
        <taxon>Saccharopolyspora</taxon>
    </lineage>
</organism>
<dbReference type="PANTHER" id="PTHR34584">
    <property type="entry name" value="NA(+)/H(+) ANTIPORTER SUBUNIT E1"/>
    <property type="match status" value="1"/>
</dbReference>
<evidence type="ECO:0000256" key="2">
    <source>
        <dbReference type="ARBA" id="ARBA00006228"/>
    </source>
</evidence>
<dbReference type="EMBL" id="FNVB01000010">
    <property type="protein sequence ID" value="SEG94630.1"/>
    <property type="molecule type" value="Genomic_DNA"/>
</dbReference>
<comment type="similarity">
    <text evidence="2">Belongs to the CPA3 antiporters (TC 2.A.63) subunit E family.</text>
</comment>
<dbReference type="Proteomes" id="UP000236729">
    <property type="component" value="Unassembled WGS sequence"/>
</dbReference>
<evidence type="ECO:0000256" key="3">
    <source>
        <dbReference type="ARBA" id="ARBA00022475"/>
    </source>
</evidence>
<evidence type="ECO:0000256" key="7">
    <source>
        <dbReference type="SAM" id="Phobius"/>
    </source>
</evidence>
<dbReference type="GO" id="GO:0008324">
    <property type="term" value="F:monoatomic cation transmembrane transporter activity"/>
    <property type="evidence" value="ECO:0007669"/>
    <property type="project" value="InterPro"/>
</dbReference>
<name>A0A1H6EA01_9PSEU</name>
<gene>
    <name evidence="8" type="ORF">SAMN02982929_05956</name>
    <name evidence="9" type="ORF">SAMN05216506_105331</name>
</gene>
<evidence type="ECO:0000313" key="8">
    <source>
        <dbReference type="EMBL" id="SEG94630.1"/>
    </source>
</evidence>
<dbReference type="SMR" id="A0A1H6EA01"/>
<keyword evidence="10" id="KW-1185">Reference proteome</keyword>
<protein>
    <submittedName>
        <fullName evidence="8 9">Multisubunit sodium/proton antiporter, MrpE subunit</fullName>
    </submittedName>
</protein>
<evidence type="ECO:0000256" key="1">
    <source>
        <dbReference type="ARBA" id="ARBA00004651"/>
    </source>
</evidence>
<evidence type="ECO:0000313" key="9">
    <source>
        <dbReference type="EMBL" id="SFD63962.1"/>
    </source>
</evidence>
<dbReference type="AlphaFoldDB" id="A0A1H6EA01"/>
<dbReference type="EMBL" id="FOME01000005">
    <property type="protein sequence ID" value="SFD63962.1"/>
    <property type="molecule type" value="Genomic_DNA"/>
</dbReference>
<reference evidence="8" key="2">
    <citation type="submission" date="2016-10" db="EMBL/GenBank/DDBJ databases">
        <authorList>
            <person name="de Groot N.N."/>
        </authorList>
    </citation>
    <scope>NUCLEOTIDE SEQUENCE [LARGE SCALE GENOMIC DNA]</scope>
    <source>
        <strain evidence="8">ATCC 20501</strain>
    </source>
</reference>
<feature type="transmembrane region" description="Helical" evidence="7">
    <location>
        <begin position="12"/>
        <end position="32"/>
    </location>
</feature>
<accession>A0A1I1TZD8</accession>
<keyword evidence="4 7" id="KW-0812">Transmembrane</keyword>
<keyword evidence="3" id="KW-1003">Cell membrane</keyword>
<evidence type="ECO:0000313" key="11">
    <source>
        <dbReference type="Proteomes" id="UP000236729"/>
    </source>
</evidence>
<proteinExistence type="inferred from homology"/>
<dbReference type="PANTHER" id="PTHR34584:SF1">
    <property type="entry name" value="NA(+)_H(+) ANTIPORTER SUBUNIT E1"/>
    <property type="match status" value="1"/>
</dbReference>
<dbReference type="InterPro" id="IPR002758">
    <property type="entry name" value="Cation_antiport_E"/>
</dbReference>
<keyword evidence="5 7" id="KW-1133">Transmembrane helix</keyword>
<accession>A0A1H6EA01</accession>
<dbReference type="NCBIfam" id="NF006521">
    <property type="entry name" value="PRK08965.1-5"/>
    <property type="match status" value="1"/>
</dbReference>
<evidence type="ECO:0000256" key="4">
    <source>
        <dbReference type="ARBA" id="ARBA00022692"/>
    </source>
</evidence>
<keyword evidence="6 7" id="KW-0472">Membrane</keyword>
<evidence type="ECO:0000256" key="5">
    <source>
        <dbReference type="ARBA" id="ARBA00022989"/>
    </source>
</evidence>
<comment type="subcellular location">
    <subcellularLocation>
        <location evidence="1">Cell membrane</location>
        <topology evidence="1">Multi-pass membrane protein</topology>
    </subcellularLocation>
</comment>
<sequence>MTERITRRGGLLRRLPMVAWLTLVWVMLWGTFDLGTLFFGLVVAVFVATLFPNPAIRTNIAVRPLRVLQLVGYLAWDLVISTGRVSWQAVTQGPKAPAGIVAVTLRTDSDHITAMVANALSLAPGKFVLQIDRVHRICYVYSLGMRAADAESVRQEVLALERRVVRAVGSRAELALVSGTEGSA</sequence>
<evidence type="ECO:0000313" key="10">
    <source>
        <dbReference type="Proteomes" id="UP000199690"/>
    </source>
</evidence>